<dbReference type="EMBL" id="GEDC01011697">
    <property type="protein sequence ID" value="JAS25601.1"/>
    <property type="molecule type" value="Transcribed_RNA"/>
</dbReference>
<reference evidence="4" key="1">
    <citation type="submission" date="2015-12" db="EMBL/GenBank/DDBJ databases">
        <title>De novo transcriptome assembly of four potential Pierce s Disease insect vectors from Arizona vineyards.</title>
        <authorList>
            <person name="Tassone E.E."/>
        </authorList>
    </citation>
    <scope>NUCLEOTIDE SEQUENCE</scope>
</reference>
<dbReference type="GO" id="GO:0005886">
    <property type="term" value="C:plasma membrane"/>
    <property type="evidence" value="ECO:0007669"/>
    <property type="project" value="TreeGrafter"/>
</dbReference>
<feature type="transmembrane region" description="Helical" evidence="2">
    <location>
        <begin position="156"/>
        <end position="174"/>
    </location>
</feature>
<feature type="non-terminal residue" evidence="4">
    <location>
        <position position="1"/>
    </location>
</feature>
<dbReference type="EMBL" id="GEDC01031433">
    <property type="protein sequence ID" value="JAS05865.1"/>
    <property type="molecule type" value="Transcribed_RNA"/>
</dbReference>
<dbReference type="InterPro" id="IPR036259">
    <property type="entry name" value="MFS_trans_sf"/>
</dbReference>
<dbReference type="NCBIfam" id="TIGR00806">
    <property type="entry name" value="rfc"/>
    <property type="match status" value="1"/>
</dbReference>
<organism evidence="4">
    <name type="scientific">Clastoptera arizonana</name>
    <name type="common">Arizona spittle bug</name>
    <dbReference type="NCBI Taxonomy" id="38151"/>
    <lineage>
        <taxon>Eukaryota</taxon>
        <taxon>Metazoa</taxon>
        <taxon>Ecdysozoa</taxon>
        <taxon>Arthropoda</taxon>
        <taxon>Hexapoda</taxon>
        <taxon>Insecta</taxon>
        <taxon>Pterygota</taxon>
        <taxon>Neoptera</taxon>
        <taxon>Paraneoptera</taxon>
        <taxon>Hemiptera</taxon>
        <taxon>Auchenorrhyncha</taxon>
        <taxon>Cercopoidea</taxon>
        <taxon>Clastopteridae</taxon>
        <taxon>Clastoptera</taxon>
    </lineage>
</organism>
<dbReference type="PIRSF" id="PIRSF028739">
    <property type="entry name" value="Folate_carrier"/>
    <property type="match status" value="1"/>
</dbReference>
<dbReference type="PANTHER" id="PTHR10686:SF18">
    <property type="entry name" value="IP11787P-RELATED"/>
    <property type="match status" value="1"/>
</dbReference>
<dbReference type="Pfam" id="PF01770">
    <property type="entry name" value="Folate_carrier"/>
    <property type="match status" value="1"/>
</dbReference>
<accession>A0A1B6DIS4</accession>
<dbReference type="InterPro" id="IPR002666">
    <property type="entry name" value="Folate_carrier"/>
</dbReference>
<keyword evidence="2" id="KW-1133">Transmembrane helix</keyword>
<feature type="transmembrane region" description="Helical" evidence="2">
    <location>
        <begin position="180"/>
        <end position="199"/>
    </location>
</feature>
<proteinExistence type="inferred from homology"/>
<feature type="transmembrane region" description="Helical" evidence="2">
    <location>
        <begin position="358"/>
        <end position="380"/>
    </location>
</feature>
<feature type="transmembrane region" description="Helical" evidence="2">
    <location>
        <begin position="305"/>
        <end position="323"/>
    </location>
</feature>
<evidence type="ECO:0000313" key="3">
    <source>
        <dbReference type="EMBL" id="JAS05865.1"/>
    </source>
</evidence>
<feature type="transmembrane region" description="Helical" evidence="2">
    <location>
        <begin position="89"/>
        <end position="107"/>
    </location>
</feature>
<dbReference type="AlphaFoldDB" id="A0A1B6DIS4"/>
<evidence type="ECO:0000256" key="1">
    <source>
        <dbReference type="ARBA" id="ARBA00005773"/>
    </source>
</evidence>
<dbReference type="Gene3D" id="1.20.1250.20">
    <property type="entry name" value="MFS general substrate transporter like domains"/>
    <property type="match status" value="1"/>
</dbReference>
<evidence type="ECO:0000313" key="4">
    <source>
        <dbReference type="EMBL" id="JAS25601.1"/>
    </source>
</evidence>
<evidence type="ECO:0000256" key="2">
    <source>
        <dbReference type="SAM" id="Phobius"/>
    </source>
</evidence>
<dbReference type="PANTHER" id="PTHR10686">
    <property type="entry name" value="FOLATE TRANSPORTER"/>
    <property type="match status" value="1"/>
</dbReference>
<keyword evidence="2" id="KW-0812">Transmembrane</keyword>
<comment type="similarity">
    <text evidence="1">Belongs to the reduced folate carrier (RFC) transporter (TC 2.A.48) family.</text>
</comment>
<feature type="transmembrane region" description="Helical" evidence="2">
    <location>
        <begin position="392"/>
        <end position="413"/>
    </location>
</feature>
<name>A0A1B6DIS4_9HEMI</name>
<sequence>EGPSSPVDILQSRANKMEPWVKVSLLLCGFGILKEFRPSEPYIIQYLITPPMNFTEQQVNQDIFPVSTYSHMLSLIVVFLITDYLRYKVIIIIDALCGVIVYLLLIFGRTVFLMQVLEVFYGLFMAGEVAYYTYIYAKVDKEHFQAVTSFTRSAYLAGRAICGLVAQIIVTFNIATYMGLQWLTLGGLSLALFWAIFLPKVERSIYFHRDKGDLQPTLKTPISNGFRGKTKNSEESSTEEIDSKSSAINYIWTDLTSAFTNLYVVKWAFWWALATCGNYMVISYVQLLWQAIRVDTNSSETQYNGLVETVYTLLGAVASMLMGRLKVDWRSKGEAVLTMCSIGLGIALFVMSQTYSMAVAYVLFIVFTIVYQIMMTVANFEVAKNINDDSYGLIFGVTTFIALVIQSVFMFVLNTKLALPARMLFTVYGCYFSILGIVFLFAILARLLHKVFRSNNNRYNF</sequence>
<evidence type="ECO:0008006" key="5">
    <source>
        <dbReference type="Google" id="ProtNLM"/>
    </source>
</evidence>
<feature type="transmembrane region" description="Helical" evidence="2">
    <location>
        <begin position="63"/>
        <end position="82"/>
    </location>
</feature>
<keyword evidence="2" id="KW-0472">Membrane</keyword>
<feature type="transmembrane region" description="Helical" evidence="2">
    <location>
        <begin position="119"/>
        <end position="136"/>
    </location>
</feature>
<protein>
    <recommendedName>
        <fullName evidence="5">Major facilitator superfamily (MFS) profile domain-containing protein</fullName>
    </recommendedName>
</protein>
<feature type="transmembrane region" description="Helical" evidence="2">
    <location>
        <begin position="335"/>
        <end position="352"/>
    </location>
</feature>
<gene>
    <name evidence="3" type="ORF">g.17970</name>
    <name evidence="4" type="ORF">g.17972</name>
</gene>
<feature type="transmembrane region" description="Helical" evidence="2">
    <location>
        <begin position="267"/>
        <end position="285"/>
    </location>
</feature>
<feature type="transmembrane region" description="Helical" evidence="2">
    <location>
        <begin position="425"/>
        <end position="448"/>
    </location>
</feature>
<dbReference type="GO" id="GO:0090482">
    <property type="term" value="F:vitamin transmembrane transporter activity"/>
    <property type="evidence" value="ECO:0007669"/>
    <property type="project" value="InterPro"/>
</dbReference>
<dbReference type="SUPFAM" id="SSF103473">
    <property type="entry name" value="MFS general substrate transporter"/>
    <property type="match status" value="1"/>
</dbReference>